<evidence type="ECO:0000256" key="5">
    <source>
        <dbReference type="ARBA" id="ARBA00022989"/>
    </source>
</evidence>
<evidence type="ECO:0008006" key="12">
    <source>
        <dbReference type="Google" id="ProtNLM"/>
    </source>
</evidence>
<sequence>MSRLHFGIVVVVLAVLSFTQCRAEDPVTTVAPVNIIDPKLNCTQYGENQTACCERPSCAFVNCTVNKTNGETHIGCHNLNNDTDTKDAAKICGVNVTAINKTNVCQAPDAKCEDLNQTECCGVQGFGLSCVFVNCTMIKQTNYSAMCMADKDISEKCTPKTNHTVYTTTTAAPTTTSAAKTTPAAINTTAVPINTTTPAPTTPAVTNTTAVPVTTTIAPATTTKATPKPAPSSKTGQHFDAASFIGGMILMGGLIVIIYFGLKFYRARRDRNYRTL</sequence>
<dbReference type="GO" id="GO:0031410">
    <property type="term" value="C:cytoplasmic vesicle"/>
    <property type="evidence" value="ECO:0007669"/>
    <property type="project" value="TreeGrafter"/>
</dbReference>
<evidence type="ECO:0000313" key="11">
    <source>
        <dbReference type="Proteomes" id="UP000005408"/>
    </source>
</evidence>
<evidence type="ECO:0000256" key="7">
    <source>
        <dbReference type="ARBA" id="ARBA00023180"/>
    </source>
</evidence>
<evidence type="ECO:0000256" key="8">
    <source>
        <dbReference type="SAM" id="Phobius"/>
    </source>
</evidence>
<dbReference type="Proteomes" id="UP000005408">
    <property type="component" value="Unassembled WGS sequence"/>
</dbReference>
<dbReference type="GO" id="GO:0016020">
    <property type="term" value="C:membrane"/>
    <property type="evidence" value="ECO:0007669"/>
    <property type="project" value="UniProtKB-SubCell"/>
</dbReference>
<dbReference type="AlphaFoldDB" id="A0A8W8JPL6"/>
<comment type="subcellular location">
    <subcellularLocation>
        <location evidence="1">Membrane</location>
        <topology evidence="1">Single-pass type I membrane protein</topology>
    </subcellularLocation>
</comment>
<evidence type="ECO:0000256" key="3">
    <source>
        <dbReference type="ARBA" id="ARBA00022692"/>
    </source>
</evidence>
<evidence type="ECO:0000256" key="6">
    <source>
        <dbReference type="ARBA" id="ARBA00023136"/>
    </source>
</evidence>
<evidence type="ECO:0000256" key="9">
    <source>
        <dbReference type="SAM" id="SignalP"/>
    </source>
</evidence>
<dbReference type="PANTHER" id="PTHR11337">
    <property type="entry name" value="MUCIN/PORIMIN"/>
    <property type="match status" value="1"/>
</dbReference>
<feature type="transmembrane region" description="Helical" evidence="8">
    <location>
        <begin position="241"/>
        <end position="262"/>
    </location>
</feature>
<dbReference type="InterPro" id="IPR007947">
    <property type="entry name" value="CD164_MGC24"/>
</dbReference>
<dbReference type="EnsemblMetazoa" id="G19841.1">
    <property type="protein sequence ID" value="G19841.1:cds"/>
    <property type="gene ID" value="G19841"/>
</dbReference>
<evidence type="ECO:0000256" key="4">
    <source>
        <dbReference type="ARBA" id="ARBA00022729"/>
    </source>
</evidence>
<name>A0A8W8JPL6_MAGGI</name>
<comment type="similarity">
    <text evidence="2">Belongs to the CD164 family.</text>
</comment>
<keyword evidence="5 8" id="KW-1133">Transmembrane helix</keyword>
<feature type="signal peptide" evidence="9">
    <location>
        <begin position="1"/>
        <end position="23"/>
    </location>
</feature>
<accession>A0A8W8JPL6</accession>
<keyword evidence="4 9" id="KW-0732">Signal</keyword>
<dbReference type="Pfam" id="PF05283">
    <property type="entry name" value="MGC-24"/>
    <property type="match status" value="1"/>
</dbReference>
<dbReference type="PANTHER" id="PTHR11337:SF8">
    <property type="entry name" value="VISGUN, ISOFORM E"/>
    <property type="match status" value="1"/>
</dbReference>
<evidence type="ECO:0000313" key="10">
    <source>
        <dbReference type="EnsemblMetazoa" id="G19841.1:cds"/>
    </source>
</evidence>
<keyword evidence="11" id="KW-1185">Reference proteome</keyword>
<evidence type="ECO:0000256" key="2">
    <source>
        <dbReference type="ARBA" id="ARBA00005341"/>
    </source>
</evidence>
<protein>
    <recommendedName>
        <fullName evidence="12">Sialomucin core protein 24</fullName>
    </recommendedName>
</protein>
<reference evidence="10" key="1">
    <citation type="submission" date="2022-08" db="UniProtKB">
        <authorList>
            <consortium name="EnsemblMetazoa"/>
        </authorList>
    </citation>
    <scope>IDENTIFICATION</scope>
    <source>
        <strain evidence="10">05x7-T-G4-1.051#20</strain>
    </source>
</reference>
<keyword evidence="3 8" id="KW-0812">Transmembrane</keyword>
<organism evidence="10 11">
    <name type="scientific">Magallana gigas</name>
    <name type="common">Pacific oyster</name>
    <name type="synonym">Crassostrea gigas</name>
    <dbReference type="NCBI Taxonomy" id="29159"/>
    <lineage>
        <taxon>Eukaryota</taxon>
        <taxon>Metazoa</taxon>
        <taxon>Spiralia</taxon>
        <taxon>Lophotrochozoa</taxon>
        <taxon>Mollusca</taxon>
        <taxon>Bivalvia</taxon>
        <taxon>Autobranchia</taxon>
        <taxon>Pteriomorphia</taxon>
        <taxon>Ostreida</taxon>
        <taxon>Ostreoidea</taxon>
        <taxon>Ostreidae</taxon>
        <taxon>Magallana</taxon>
    </lineage>
</organism>
<proteinExistence type="inferred from homology"/>
<keyword evidence="6 8" id="KW-0472">Membrane</keyword>
<evidence type="ECO:0000256" key="1">
    <source>
        <dbReference type="ARBA" id="ARBA00004479"/>
    </source>
</evidence>
<feature type="chain" id="PRO_5036470433" description="Sialomucin core protein 24" evidence="9">
    <location>
        <begin position="24"/>
        <end position="276"/>
    </location>
</feature>
<keyword evidence="7" id="KW-0325">Glycoprotein</keyword>